<organism evidence="1 2">
    <name type="scientific">Stigmatella aurantiaca</name>
    <dbReference type="NCBI Taxonomy" id="41"/>
    <lineage>
        <taxon>Bacteria</taxon>
        <taxon>Pseudomonadati</taxon>
        <taxon>Myxococcota</taxon>
        <taxon>Myxococcia</taxon>
        <taxon>Myxococcales</taxon>
        <taxon>Cystobacterineae</taxon>
        <taxon>Archangiaceae</taxon>
        <taxon>Stigmatella</taxon>
    </lineage>
</organism>
<name>A0A1H7PKU4_STIAU</name>
<evidence type="ECO:0000313" key="2">
    <source>
        <dbReference type="Proteomes" id="UP000182719"/>
    </source>
</evidence>
<dbReference type="InterPro" id="IPR029052">
    <property type="entry name" value="Metallo-depent_PP-like"/>
</dbReference>
<dbReference type="Gene3D" id="3.60.21.10">
    <property type="match status" value="1"/>
</dbReference>
<reference evidence="2" key="1">
    <citation type="submission" date="2016-10" db="EMBL/GenBank/DDBJ databases">
        <authorList>
            <person name="Varghese N."/>
            <person name="Submissions S."/>
        </authorList>
    </citation>
    <scope>NUCLEOTIDE SEQUENCE [LARGE SCALE GENOMIC DNA]</scope>
    <source>
        <strain evidence="2">DSM 17044</strain>
    </source>
</reference>
<dbReference type="AlphaFoldDB" id="A0A1H7PKU4"/>
<protein>
    <recommendedName>
        <fullName evidence="3">Calcineurin-like phosphoesterase domain-containing protein</fullName>
    </recommendedName>
</protein>
<gene>
    <name evidence="1" type="ORF">SAMN05444354_105328</name>
</gene>
<proteinExistence type="predicted"/>
<dbReference type="EMBL" id="FOAP01000005">
    <property type="protein sequence ID" value="SEL36431.1"/>
    <property type="molecule type" value="Genomic_DNA"/>
</dbReference>
<evidence type="ECO:0000313" key="1">
    <source>
        <dbReference type="EMBL" id="SEL36431.1"/>
    </source>
</evidence>
<evidence type="ECO:0008006" key="3">
    <source>
        <dbReference type="Google" id="ProtNLM"/>
    </source>
</evidence>
<keyword evidence="2" id="KW-1185">Reference proteome</keyword>
<dbReference type="Proteomes" id="UP000182719">
    <property type="component" value="Unassembled WGS sequence"/>
</dbReference>
<accession>A0A1H7PKU4</accession>
<dbReference type="SUPFAM" id="SSF56300">
    <property type="entry name" value="Metallo-dependent phosphatases"/>
    <property type="match status" value="1"/>
</dbReference>
<sequence>MGREPLGPHREILPIPLNVNSSSRIRAALSNAAQCAAGPPRTVHGSFAPFPRRPRLAAGDPQTDIQRFFTLLDQRNLLTQDGWLRSDSQLISVGDHFDWGPPEAREAVARSGLQLLAWLAAHPSDQVAILAGNHDLARVGELADFTDATFAEAQVEADRIYAGGHPDPAAEQEFLQRYPQVPNVELIARDFSTFREEQRTWITYLLRERRLRMAYASAPGLLVSHAGVTREDLLALGIAQDRHNNAHAAAYALNDTLDTAVENWKGGPLTVPGLYQPGSRELGEGLGIVYHRPSTLPEDAERTRQSPRRRFNPLNLPLGLTQVIGHTRDKRARELLGLPPAAAPSGGLRHLVTNGKRFTYAPGPPPKTEWEDAVLVFTDGGLNDSPLESIEFFDFDTRGAR</sequence>